<sequence>MFDIDHYLTALGHSGPPPAATLETLRVLHKAHLMTVPFDNFLNEERGTAIWDGVDIDVDTVFKEVVVGGRGGVCYELNGLFRELLGRLGFEVVVFSAGVRGPDGSFGPELEHLFNGVRIDGDWYLADVGYSGPSLIEPVRVSPEAQEQYGSQFRVVEQSAADPDGTGFHYLERKPRDGEWSTIHRFRLKARSFSEWLDHDNPVLDEYARMLAANVTYIRGRALENGQMTLTGRRLLTVEDGREQVRVLVKQPDLDAVIKHILLQD</sequence>
<protein>
    <submittedName>
        <fullName evidence="2">Proansamycin X synthase</fullName>
    </submittedName>
</protein>
<dbReference type="Proteomes" id="UP000599437">
    <property type="component" value="Unassembled WGS sequence"/>
</dbReference>
<comment type="similarity">
    <text evidence="1">Belongs to the arylamine N-acetyltransferase family.</text>
</comment>
<organism evidence="2 3">
    <name type="scientific">Streptomyces chryseus</name>
    <dbReference type="NCBI Taxonomy" id="68186"/>
    <lineage>
        <taxon>Bacteria</taxon>
        <taxon>Bacillati</taxon>
        <taxon>Actinomycetota</taxon>
        <taxon>Actinomycetes</taxon>
        <taxon>Kitasatosporales</taxon>
        <taxon>Streptomycetaceae</taxon>
        <taxon>Streptomyces</taxon>
    </lineage>
</organism>
<dbReference type="InterPro" id="IPR038765">
    <property type="entry name" value="Papain-like_cys_pep_sf"/>
</dbReference>
<dbReference type="Gene3D" id="3.30.2140.20">
    <property type="match status" value="1"/>
</dbReference>
<evidence type="ECO:0000313" key="3">
    <source>
        <dbReference type="Proteomes" id="UP000599437"/>
    </source>
</evidence>
<dbReference type="EMBL" id="BMVO01000017">
    <property type="protein sequence ID" value="GHB16997.1"/>
    <property type="molecule type" value="Genomic_DNA"/>
</dbReference>
<dbReference type="RefSeq" id="WP_138898992.1">
    <property type="nucleotide sequence ID" value="NZ_BMVO01000017.1"/>
</dbReference>
<proteinExistence type="inferred from homology"/>
<keyword evidence="3" id="KW-1185">Reference proteome</keyword>
<dbReference type="SUPFAM" id="SSF54001">
    <property type="entry name" value="Cysteine proteinases"/>
    <property type="match status" value="1"/>
</dbReference>
<evidence type="ECO:0000256" key="1">
    <source>
        <dbReference type="ARBA" id="ARBA00006547"/>
    </source>
</evidence>
<name>A0ABQ3DXI0_9ACTN</name>
<dbReference type="PANTHER" id="PTHR11786:SF0">
    <property type="entry name" value="ARYLAMINE N-ACETYLTRANSFERASE 4-RELATED"/>
    <property type="match status" value="1"/>
</dbReference>
<accession>A0ABQ3DXI0</accession>
<dbReference type="Pfam" id="PF00797">
    <property type="entry name" value="Acetyltransf_2"/>
    <property type="match status" value="1"/>
</dbReference>
<gene>
    <name evidence="2" type="primary">rifF</name>
    <name evidence="2" type="ORF">GCM10010346_46020</name>
</gene>
<dbReference type="InterPro" id="IPR001447">
    <property type="entry name" value="Arylamine_N-AcTrfase"/>
</dbReference>
<reference evidence="3" key="1">
    <citation type="journal article" date="2019" name="Int. J. Syst. Evol. Microbiol.">
        <title>The Global Catalogue of Microorganisms (GCM) 10K type strain sequencing project: providing services to taxonomists for standard genome sequencing and annotation.</title>
        <authorList>
            <consortium name="The Broad Institute Genomics Platform"/>
            <consortium name="The Broad Institute Genome Sequencing Center for Infectious Disease"/>
            <person name="Wu L."/>
            <person name="Ma J."/>
        </authorList>
    </citation>
    <scope>NUCLEOTIDE SEQUENCE [LARGE SCALE GENOMIC DNA]</scope>
    <source>
        <strain evidence="3">JCM 4737</strain>
    </source>
</reference>
<dbReference type="PANTHER" id="PTHR11786">
    <property type="entry name" value="N-HYDROXYARYLAMINE O-ACETYLTRANSFERASE"/>
    <property type="match status" value="1"/>
</dbReference>
<comment type="caution">
    <text evidence="2">The sequence shown here is derived from an EMBL/GenBank/DDBJ whole genome shotgun (WGS) entry which is preliminary data.</text>
</comment>
<evidence type="ECO:0000313" key="2">
    <source>
        <dbReference type="EMBL" id="GHB16997.1"/>
    </source>
</evidence>
<dbReference type="InterPro" id="IPR053710">
    <property type="entry name" value="Arylamine_NAT_domain_sf"/>
</dbReference>